<proteinExistence type="predicted"/>
<protein>
    <submittedName>
        <fullName evidence="2">Uncharacterized protein</fullName>
    </submittedName>
</protein>
<feature type="transmembrane region" description="Helical" evidence="1">
    <location>
        <begin position="39"/>
        <end position="59"/>
    </location>
</feature>
<dbReference type="RefSeq" id="WP_281043792.1">
    <property type="nucleotide sequence ID" value="NZ_JARYGZ010000001.1"/>
</dbReference>
<name>A0ABT6N0B8_9SPHN</name>
<dbReference type="Proteomes" id="UP001160625">
    <property type="component" value="Unassembled WGS sequence"/>
</dbReference>
<keyword evidence="3" id="KW-1185">Reference proteome</keyword>
<keyword evidence="1" id="KW-0472">Membrane</keyword>
<accession>A0ABT6N0B8</accession>
<keyword evidence="1" id="KW-1133">Transmembrane helix</keyword>
<feature type="transmembrane region" description="Helical" evidence="1">
    <location>
        <begin position="6"/>
        <end position="27"/>
    </location>
</feature>
<organism evidence="2 3">
    <name type="scientific">Sphingomonas oryzagri</name>
    <dbReference type="NCBI Taxonomy" id="3042314"/>
    <lineage>
        <taxon>Bacteria</taxon>
        <taxon>Pseudomonadati</taxon>
        <taxon>Pseudomonadota</taxon>
        <taxon>Alphaproteobacteria</taxon>
        <taxon>Sphingomonadales</taxon>
        <taxon>Sphingomonadaceae</taxon>
        <taxon>Sphingomonas</taxon>
    </lineage>
</organism>
<evidence type="ECO:0000313" key="3">
    <source>
        <dbReference type="Proteomes" id="UP001160625"/>
    </source>
</evidence>
<keyword evidence="1" id="KW-0812">Transmembrane</keyword>
<sequence>MSGPAIFFFVVLATQFCFTVALTLVVARRFPSRAQTYRFVAPAAVPILLFLIVSISYVRGLQQQGVPADSVSTGPVAEFFFAYAILWLIGVILASMVIRWTQR</sequence>
<feature type="transmembrane region" description="Helical" evidence="1">
    <location>
        <begin position="79"/>
        <end position="98"/>
    </location>
</feature>
<comment type="caution">
    <text evidence="2">The sequence shown here is derived from an EMBL/GenBank/DDBJ whole genome shotgun (WGS) entry which is preliminary data.</text>
</comment>
<evidence type="ECO:0000256" key="1">
    <source>
        <dbReference type="SAM" id="Phobius"/>
    </source>
</evidence>
<reference evidence="2" key="1">
    <citation type="submission" date="2023-04" db="EMBL/GenBank/DDBJ databases">
        <title>Sphingomonas sp. MAHUQ-71 isolated from rice field.</title>
        <authorList>
            <person name="Huq M.A."/>
        </authorList>
    </citation>
    <scope>NUCLEOTIDE SEQUENCE</scope>
    <source>
        <strain evidence="2">MAHUQ-71</strain>
    </source>
</reference>
<dbReference type="EMBL" id="JARYGZ010000001">
    <property type="protein sequence ID" value="MDH7638492.1"/>
    <property type="molecule type" value="Genomic_DNA"/>
</dbReference>
<gene>
    <name evidence="2" type="ORF">QGN17_07085</name>
</gene>
<evidence type="ECO:0000313" key="2">
    <source>
        <dbReference type="EMBL" id="MDH7638492.1"/>
    </source>
</evidence>